<evidence type="ECO:0000256" key="2">
    <source>
        <dbReference type="ARBA" id="ARBA00023125"/>
    </source>
</evidence>
<reference evidence="7 8" key="1">
    <citation type="submission" date="2019-03" db="EMBL/GenBank/DDBJ databases">
        <title>Genome Sequencing and Assembly of Various Microbes Isolated from Partially Reclaimed Soil and Acid Mine Drainage (AMD) Site.</title>
        <authorList>
            <person name="Steinbock B."/>
            <person name="Bechtold R."/>
            <person name="Sevigny J.L."/>
            <person name="Thomas D."/>
            <person name="Cuthill L.R."/>
            <person name="Aveiro Johannsen E.J."/>
            <person name="Thomas K."/>
            <person name="Ghosh A."/>
        </authorList>
    </citation>
    <scope>NUCLEOTIDE SEQUENCE [LARGE SCALE GENOMIC DNA]</scope>
    <source>
        <strain evidence="7 8">F-B2</strain>
    </source>
</reference>
<feature type="DNA-binding region" description="H-T-H motif" evidence="4">
    <location>
        <begin position="48"/>
        <end position="67"/>
    </location>
</feature>
<dbReference type="InterPro" id="IPR050109">
    <property type="entry name" value="HTH-type_TetR-like_transc_reg"/>
</dbReference>
<dbReference type="PANTHER" id="PTHR30055">
    <property type="entry name" value="HTH-TYPE TRANSCRIPTIONAL REGULATOR RUTR"/>
    <property type="match status" value="1"/>
</dbReference>
<dbReference type="RefSeq" id="WP_133398911.1">
    <property type="nucleotide sequence ID" value="NZ_SMZX01000001.1"/>
</dbReference>
<comment type="caution">
    <text evidence="7">The sequence shown here is derived from an EMBL/GenBank/DDBJ whole genome shotgun (WGS) entry which is preliminary data.</text>
</comment>
<protein>
    <submittedName>
        <fullName evidence="7">TetR family transcriptional regulator</fullName>
    </submittedName>
</protein>
<sequence length="221" mass="24150">MNGYSPTHGPATERPAEGLRERRRRETQLELSDAAIELFEKHGVTGTTVDDIAELAGTSPRTFFRYFPTKEAAVLQPTEDSESMLKAVSAAVVSGDPLLRALENTWLAQIAWFDSRPEEHDRALRVRRLVGQEPTLLALALRTEADQVDALTATATDAAGSDADVLTARAAIGIVFLIVRLAFDEWARRAEIGTSASVREIYLEIRRSTAAMSDQLGDSPA</sequence>
<evidence type="ECO:0000259" key="6">
    <source>
        <dbReference type="PROSITE" id="PS50977"/>
    </source>
</evidence>
<dbReference type="Proteomes" id="UP000295633">
    <property type="component" value="Unassembled WGS sequence"/>
</dbReference>
<evidence type="ECO:0000256" key="4">
    <source>
        <dbReference type="PROSITE-ProRule" id="PRU00335"/>
    </source>
</evidence>
<dbReference type="InterPro" id="IPR009057">
    <property type="entry name" value="Homeodomain-like_sf"/>
</dbReference>
<dbReference type="InterPro" id="IPR001647">
    <property type="entry name" value="HTH_TetR"/>
</dbReference>
<accession>A0A4R5YLC4</accession>
<feature type="domain" description="HTH tetR-type" evidence="6">
    <location>
        <begin position="25"/>
        <end position="85"/>
    </location>
</feature>
<gene>
    <name evidence="7" type="ORF">E2R54_04965</name>
</gene>
<dbReference type="SUPFAM" id="SSF46689">
    <property type="entry name" value="Homeodomain-like"/>
    <property type="match status" value="1"/>
</dbReference>
<evidence type="ECO:0000313" key="7">
    <source>
        <dbReference type="EMBL" id="TDL45798.1"/>
    </source>
</evidence>
<dbReference type="EMBL" id="SMZX01000001">
    <property type="protein sequence ID" value="TDL45798.1"/>
    <property type="molecule type" value="Genomic_DNA"/>
</dbReference>
<evidence type="ECO:0000256" key="1">
    <source>
        <dbReference type="ARBA" id="ARBA00023015"/>
    </source>
</evidence>
<dbReference type="PANTHER" id="PTHR30055:SF234">
    <property type="entry name" value="HTH-TYPE TRANSCRIPTIONAL REGULATOR BETI"/>
    <property type="match status" value="1"/>
</dbReference>
<keyword evidence="1" id="KW-0805">Transcription regulation</keyword>
<dbReference type="Gene3D" id="1.10.10.60">
    <property type="entry name" value="Homeodomain-like"/>
    <property type="match status" value="1"/>
</dbReference>
<proteinExistence type="predicted"/>
<dbReference type="AlphaFoldDB" id="A0A4R5YLC4"/>
<dbReference type="PRINTS" id="PR00455">
    <property type="entry name" value="HTHTETR"/>
</dbReference>
<dbReference type="GO" id="GO:0000976">
    <property type="term" value="F:transcription cis-regulatory region binding"/>
    <property type="evidence" value="ECO:0007669"/>
    <property type="project" value="TreeGrafter"/>
</dbReference>
<dbReference type="Pfam" id="PF00440">
    <property type="entry name" value="TetR_N"/>
    <property type="match status" value="1"/>
</dbReference>
<evidence type="ECO:0000313" key="8">
    <source>
        <dbReference type="Proteomes" id="UP000295633"/>
    </source>
</evidence>
<organism evidence="7 8">
    <name type="scientific">Microbacterium oleivorans</name>
    <dbReference type="NCBI Taxonomy" id="273677"/>
    <lineage>
        <taxon>Bacteria</taxon>
        <taxon>Bacillati</taxon>
        <taxon>Actinomycetota</taxon>
        <taxon>Actinomycetes</taxon>
        <taxon>Micrococcales</taxon>
        <taxon>Microbacteriaceae</taxon>
        <taxon>Microbacterium</taxon>
    </lineage>
</organism>
<name>A0A4R5YLC4_9MICO</name>
<dbReference type="PROSITE" id="PS50977">
    <property type="entry name" value="HTH_TETR_2"/>
    <property type="match status" value="1"/>
</dbReference>
<dbReference type="GO" id="GO:0003700">
    <property type="term" value="F:DNA-binding transcription factor activity"/>
    <property type="evidence" value="ECO:0007669"/>
    <property type="project" value="TreeGrafter"/>
</dbReference>
<feature type="compositionally biased region" description="Basic and acidic residues" evidence="5">
    <location>
        <begin position="14"/>
        <end position="25"/>
    </location>
</feature>
<keyword evidence="3" id="KW-0804">Transcription</keyword>
<evidence type="ECO:0000256" key="5">
    <source>
        <dbReference type="SAM" id="MobiDB-lite"/>
    </source>
</evidence>
<dbReference type="Gene3D" id="1.10.357.10">
    <property type="entry name" value="Tetracycline Repressor, domain 2"/>
    <property type="match status" value="1"/>
</dbReference>
<feature type="region of interest" description="Disordered" evidence="5">
    <location>
        <begin position="1"/>
        <end position="25"/>
    </location>
</feature>
<keyword evidence="2 4" id="KW-0238">DNA-binding</keyword>
<evidence type="ECO:0000256" key="3">
    <source>
        <dbReference type="ARBA" id="ARBA00023163"/>
    </source>
</evidence>